<organism evidence="2 3">
    <name type="scientific">Batillaria attramentaria</name>
    <dbReference type="NCBI Taxonomy" id="370345"/>
    <lineage>
        <taxon>Eukaryota</taxon>
        <taxon>Metazoa</taxon>
        <taxon>Spiralia</taxon>
        <taxon>Lophotrochozoa</taxon>
        <taxon>Mollusca</taxon>
        <taxon>Gastropoda</taxon>
        <taxon>Caenogastropoda</taxon>
        <taxon>Sorbeoconcha</taxon>
        <taxon>Cerithioidea</taxon>
        <taxon>Batillariidae</taxon>
        <taxon>Batillaria</taxon>
    </lineage>
</organism>
<dbReference type="EMBL" id="JACVVK020000051">
    <property type="protein sequence ID" value="KAK7498377.1"/>
    <property type="molecule type" value="Genomic_DNA"/>
</dbReference>
<name>A0ABD0LFZ5_9CAEN</name>
<proteinExistence type="predicted"/>
<protein>
    <submittedName>
        <fullName evidence="2">Uncharacterized protein</fullName>
    </submittedName>
</protein>
<accession>A0ABD0LFZ5</accession>
<keyword evidence="1" id="KW-0732">Signal</keyword>
<reference evidence="2 3" key="1">
    <citation type="journal article" date="2023" name="Sci. Data">
        <title>Genome assembly of the Korean intertidal mud-creeper Batillaria attramentaria.</title>
        <authorList>
            <person name="Patra A.K."/>
            <person name="Ho P.T."/>
            <person name="Jun S."/>
            <person name="Lee S.J."/>
            <person name="Kim Y."/>
            <person name="Won Y.J."/>
        </authorList>
    </citation>
    <scope>NUCLEOTIDE SEQUENCE [LARGE SCALE GENOMIC DNA]</scope>
    <source>
        <strain evidence="2">Wonlab-2016</strain>
    </source>
</reference>
<dbReference type="AlphaFoldDB" id="A0ABD0LFZ5"/>
<comment type="caution">
    <text evidence="2">The sequence shown here is derived from an EMBL/GenBank/DDBJ whole genome shotgun (WGS) entry which is preliminary data.</text>
</comment>
<dbReference type="Proteomes" id="UP001519460">
    <property type="component" value="Unassembled WGS sequence"/>
</dbReference>
<evidence type="ECO:0000313" key="3">
    <source>
        <dbReference type="Proteomes" id="UP001519460"/>
    </source>
</evidence>
<sequence length="135" mass="15271">MTCSVGFMLSLLARHCSAVFTPTNWSTSFSRFQSKTRRSRSSTLILMLSSSCLFASTSQATEVLLQKGFSKAHHSHSPWSHKNTKTLGMLSRKLVARWSVAEEVARSLYVRDQTEMGTLVKDISPIIRQRQERAF</sequence>
<gene>
    <name evidence="2" type="ORF">BaRGS_00010331</name>
</gene>
<feature type="signal peptide" evidence="1">
    <location>
        <begin position="1"/>
        <end position="18"/>
    </location>
</feature>
<feature type="chain" id="PRO_5044767500" evidence="1">
    <location>
        <begin position="19"/>
        <end position="135"/>
    </location>
</feature>
<keyword evidence="3" id="KW-1185">Reference proteome</keyword>
<evidence type="ECO:0000313" key="2">
    <source>
        <dbReference type="EMBL" id="KAK7498377.1"/>
    </source>
</evidence>
<evidence type="ECO:0000256" key="1">
    <source>
        <dbReference type="SAM" id="SignalP"/>
    </source>
</evidence>